<dbReference type="EMBL" id="JAVRAF010000043">
    <property type="protein sequence ID" value="MDX8305985.1"/>
    <property type="molecule type" value="Genomic_DNA"/>
</dbReference>
<gene>
    <name evidence="1" type="ORF">RMR22_27605</name>
</gene>
<dbReference type="AlphaFoldDB" id="A0AAW9FKG8"/>
<organism evidence="1">
    <name type="scientific">Agrobacterium rosae</name>
    <dbReference type="NCBI Taxonomy" id="1972867"/>
    <lineage>
        <taxon>Bacteria</taxon>
        <taxon>Pseudomonadati</taxon>
        <taxon>Pseudomonadota</taxon>
        <taxon>Alphaproteobacteria</taxon>
        <taxon>Hyphomicrobiales</taxon>
        <taxon>Rhizobiaceae</taxon>
        <taxon>Rhizobium/Agrobacterium group</taxon>
        <taxon>Agrobacterium</taxon>
    </lineage>
</organism>
<evidence type="ECO:0000313" key="1">
    <source>
        <dbReference type="EMBL" id="MDX8305985.1"/>
    </source>
</evidence>
<comment type="caution">
    <text evidence="1">The sequence shown here is derived from an EMBL/GenBank/DDBJ whole genome shotgun (WGS) entry which is preliminary data.</text>
</comment>
<name>A0AAW9FKG8_9HYPH</name>
<proteinExistence type="predicted"/>
<accession>A0AAW9FKG8</accession>
<reference evidence="1" key="1">
    <citation type="journal article" date="2023" name="Phytobiomes J">
        <title>Deciphering the key players within the bacterial microbiota associated with aerial crown gall tumors on rhododendron: Insights into the gallobiome.</title>
        <authorList>
            <person name="Kuzmanovic N."/>
            <person name="Nesme J."/>
            <person name="Wolf J."/>
            <person name="Neumann-Schaal M."/>
            <person name="Petersen J."/>
            <person name="Fernandez-Gnecco G."/>
            <person name="Sproeer C."/>
            <person name="Bunk B."/>
            <person name="Overmann J."/>
            <person name="Sorensen S.J."/>
            <person name="Idczak E."/>
            <person name="Smalla K."/>
        </authorList>
    </citation>
    <scope>NUCLEOTIDE SEQUENCE</scope>
    <source>
        <strain evidence="1">Rho-11.1</strain>
    </source>
</reference>
<protein>
    <submittedName>
        <fullName evidence="1">Uncharacterized protein</fullName>
    </submittedName>
</protein>
<dbReference type="RefSeq" id="WP_320203992.1">
    <property type="nucleotide sequence ID" value="NZ_CP192782.1"/>
</dbReference>
<sequence length="112" mass="12521">MERAFEAHLDMLARDIENINVASFAGTERNLQNGLKNTFEMVERTDLALASAEDVLPAFHTLAEEFRNSPMGLGRTDEVEKARELVLQRIAILRKDLHSCPPSAVAKALMLE</sequence>